<gene>
    <name evidence="1" type="ORF">DAEQUDRAFT_99219</name>
</gene>
<organism evidence="1 2">
    <name type="scientific">Daedalea quercina L-15889</name>
    <dbReference type="NCBI Taxonomy" id="1314783"/>
    <lineage>
        <taxon>Eukaryota</taxon>
        <taxon>Fungi</taxon>
        <taxon>Dikarya</taxon>
        <taxon>Basidiomycota</taxon>
        <taxon>Agaricomycotina</taxon>
        <taxon>Agaricomycetes</taxon>
        <taxon>Polyporales</taxon>
        <taxon>Fomitopsis</taxon>
    </lineage>
</organism>
<sequence length="108" mass="11409">MSESTVQQPILAVPGSPDYLPALLSNIHTTHPTLPVDPVVLQSLLLSLVSCIPKPLSSSSEAMVRDAGLAILPSSEQCVNVPSTCASLILRTREEDVAVLLHIVSLCI</sequence>
<dbReference type="OrthoDB" id="5582146at2759"/>
<dbReference type="AlphaFoldDB" id="A0A165SDH0"/>
<reference evidence="1 2" key="1">
    <citation type="journal article" date="2016" name="Mol. Biol. Evol.">
        <title>Comparative Genomics of Early-Diverging Mushroom-Forming Fungi Provides Insights into the Origins of Lignocellulose Decay Capabilities.</title>
        <authorList>
            <person name="Nagy L.G."/>
            <person name="Riley R."/>
            <person name="Tritt A."/>
            <person name="Adam C."/>
            <person name="Daum C."/>
            <person name="Floudas D."/>
            <person name="Sun H."/>
            <person name="Yadav J.S."/>
            <person name="Pangilinan J."/>
            <person name="Larsson K.H."/>
            <person name="Matsuura K."/>
            <person name="Barry K."/>
            <person name="Labutti K."/>
            <person name="Kuo R."/>
            <person name="Ohm R.A."/>
            <person name="Bhattacharya S.S."/>
            <person name="Shirouzu T."/>
            <person name="Yoshinaga Y."/>
            <person name="Martin F.M."/>
            <person name="Grigoriev I.V."/>
            <person name="Hibbett D.S."/>
        </authorList>
    </citation>
    <scope>NUCLEOTIDE SEQUENCE [LARGE SCALE GENOMIC DNA]</scope>
    <source>
        <strain evidence="1 2">L-15889</strain>
    </source>
</reference>
<keyword evidence="2" id="KW-1185">Reference proteome</keyword>
<accession>A0A165SDH0</accession>
<protein>
    <submittedName>
        <fullName evidence="1">Uncharacterized protein</fullName>
    </submittedName>
</protein>
<name>A0A165SDH0_9APHY</name>
<dbReference type="Proteomes" id="UP000076727">
    <property type="component" value="Unassembled WGS sequence"/>
</dbReference>
<proteinExistence type="predicted"/>
<evidence type="ECO:0000313" key="2">
    <source>
        <dbReference type="Proteomes" id="UP000076727"/>
    </source>
</evidence>
<dbReference type="EMBL" id="KV429044">
    <property type="protein sequence ID" value="KZT71836.1"/>
    <property type="molecule type" value="Genomic_DNA"/>
</dbReference>
<evidence type="ECO:0000313" key="1">
    <source>
        <dbReference type="EMBL" id="KZT71836.1"/>
    </source>
</evidence>